<dbReference type="AlphaFoldDB" id="A0A834YQ27"/>
<keyword evidence="4" id="KW-1185">Reference proteome</keyword>
<evidence type="ECO:0000256" key="1">
    <source>
        <dbReference type="SAM" id="Phobius"/>
    </source>
</evidence>
<proteinExistence type="predicted"/>
<dbReference type="Gene3D" id="3.60.40.10">
    <property type="entry name" value="PPM-type phosphatase domain"/>
    <property type="match status" value="1"/>
</dbReference>
<keyword evidence="1" id="KW-1133">Transmembrane helix</keyword>
<organism evidence="3 4">
    <name type="scientific">Tetracentron sinense</name>
    <name type="common">Spur-leaf</name>
    <dbReference type="NCBI Taxonomy" id="13715"/>
    <lineage>
        <taxon>Eukaryota</taxon>
        <taxon>Viridiplantae</taxon>
        <taxon>Streptophyta</taxon>
        <taxon>Embryophyta</taxon>
        <taxon>Tracheophyta</taxon>
        <taxon>Spermatophyta</taxon>
        <taxon>Magnoliopsida</taxon>
        <taxon>Trochodendrales</taxon>
        <taxon>Trochodendraceae</taxon>
        <taxon>Tetracentron</taxon>
    </lineage>
</organism>
<reference evidence="3 4" key="1">
    <citation type="submission" date="2020-04" db="EMBL/GenBank/DDBJ databases">
        <title>Plant Genome Project.</title>
        <authorList>
            <person name="Zhang R.-G."/>
        </authorList>
    </citation>
    <scope>NUCLEOTIDE SEQUENCE [LARGE SCALE GENOMIC DNA]</scope>
    <source>
        <strain evidence="3">YNK0</strain>
        <tissue evidence="3">Leaf</tissue>
    </source>
</reference>
<name>A0A834YQ27_TETSI</name>
<dbReference type="Proteomes" id="UP000655225">
    <property type="component" value="Unassembled WGS sequence"/>
</dbReference>
<dbReference type="InterPro" id="IPR001932">
    <property type="entry name" value="PPM-type_phosphatase-like_dom"/>
</dbReference>
<gene>
    <name evidence="3" type="ORF">HHK36_023241</name>
</gene>
<evidence type="ECO:0000313" key="4">
    <source>
        <dbReference type="Proteomes" id="UP000655225"/>
    </source>
</evidence>
<protein>
    <recommendedName>
        <fullName evidence="2">PPM-type phosphatase domain-containing protein</fullName>
    </recommendedName>
</protein>
<evidence type="ECO:0000313" key="3">
    <source>
        <dbReference type="EMBL" id="KAF8390941.1"/>
    </source>
</evidence>
<dbReference type="SUPFAM" id="SSF81606">
    <property type="entry name" value="PP2C-like"/>
    <property type="match status" value="1"/>
</dbReference>
<evidence type="ECO:0000259" key="2">
    <source>
        <dbReference type="Pfam" id="PF00481"/>
    </source>
</evidence>
<sequence>MFPCPVNESYTYTMMALKILMYLLLGFLLIAFPCSNGELSSSCLMVYEEGGASAVFESPDCPDWNLSSFQRNTETSRENLFSGSTATIVLIVDGQILVAYVGDSKALLCSKAMLYPQEAKDQLVKERFDEEGTIDSSAFGLQNLISSESGSGDELEDMWVSAARSPLSSLH</sequence>
<dbReference type="EMBL" id="JABCRI010000017">
    <property type="protein sequence ID" value="KAF8390941.1"/>
    <property type="molecule type" value="Genomic_DNA"/>
</dbReference>
<accession>A0A834YQ27</accession>
<feature type="transmembrane region" description="Helical" evidence="1">
    <location>
        <begin position="12"/>
        <end position="32"/>
    </location>
</feature>
<feature type="domain" description="PPM-type phosphatase" evidence="2">
    <location>
        <begin position="73"/>
        <end position="112"/>
    </location>
</feature>
<dbReference type="Pfam" id="PF00481">
    <property type="entry name" value="PP2C"/>
    <property type="match status" value="1"/>
</dbReference>
<comment type="caution">
    <text evidence="3">The sequence shown here is derived from an EMBL/GenBank/DDBJ whole genome shotgun (WGS) entry which is preliminary data.</text>
</comment>
<keyword evidence="1" id="KW-0812">Transmembrane</keyword>
<dbReference type="OrthoDB" id="10264738at2759"/>
<dbReference type="InterPro" id="IPR036457">
    <property type="entry name" value="PPM-type-like_dom_sf"/>
</dbReference>
<keyword evidence="1" id="KW-0472">Membrane</keyword>